<keyword evidence="2" id="KW-0472">Membrane</keyword>
<keyword evidence="4" id="KW-1185">Reference proteome</keyword>
<feature type="transmembrane region" description="Helical" evidence="2">
    <location>
        <begin position="185"/>
        <end position="207"/>
    </location>
</feature>
<dbReference type="EMBL" id="JACVVK020000038">
    <property type="protein sequence ID" value="KAK7500230.1"/>
    <property type="molecule type" value="Genomic_DNA"/>
</dbReference>
<accession>A0ABD0LL75</accession>
<keyword evidence="2" id="KW-1133">Transmembrane helix</keyword>
<keyword evidence="2" id="KW-0812">Transmembrane</keyword>
<name>A0ABD0LL75_9CAEN</name>
<evidence type="ECO:0000313" key="4">
    <source>
        <dbReference type="Proteomes" id="UP001519460"/>
    </source>
</evidence>
<evidence type="ECO:0000256" key="1">
    <source>
        <dbReference type="SAM" id="MobiDB-lite"/>
    </source>
</evidence>
<organism evidence="3 4">
    <name type="scientific">Batillaria attramentaria</name>
    <dbReference type="NCBI Taxonomy" id="370345"/>
    <lineage>
        <taxon>Eukaryota</taxon>
        <taxon>Metazoa</taxon>
        <taxon>Spiralia</taxon>
        <taxon>Lophotrochozoa</taxon>
        <taxon>Mollusca</taxon>
        <taxon>Gastropoda</taxon>
        <taxon>Caenogastropoda</taxon>
        <taxon>Sorbeoconcha</taxon>
        <taxon>Cerithioidea</taxon>
        <taxon>Batillariidae</taxon>
        <taxon>Batillaria</taxon>
    </lineage>
</organism>
<reference evidence="3 4" key="1">
    <citation type="journal article" date="2023" name="Sci. Data">
        <title>Genome assembly of the Korean intertidal mud-creeper Batillaria attramentaria.</title>
        <authorList>
            <person name="Patra A.K."/>
            <person name="Ho P.T."/>
            <person name="Jun S."/>
            <person name="Lee S.J."/>
            <person name="Kim Y."/>
            <person name="Won Y.J."/>
        </authorList>
    </citation>
    <scope>NUCLEOTIDE SEQUENCE [LARGE SCALE GENOMIC DNA]</scope>
    <source>
        <strain evidence="3">Wonlab-2016</strain>
    </source>
</reference>
<protein>
    <submittedName>
        <fullName evidence="3">Uncharacterized protein</fullName>
    </submittedName>
</protein>
<proteinExistence type="predicted"/>
<comment type="caution">
    <text evidence="3">The sequence shown here is derived from an EMBL/GenBank/DDBJ whole genome shotgun (WGS) entry which is preliminary data.</text>
</comment>
<evidence type="ECO:0000313" key="3">
    <source>
        <dbReference type="EMBL" id="KAK7500230.1"/>
    </source>
</evidence>
<dbReference type="Proteomes" id="UP001519460">
    <property type="component" value="Unassembled WGS sequence"/>
</dbReference>
<sequence length="211" mass="23687">MKQEGGSFYSGRKHRENSASPSVSSGYVAKTHGGQFFKRMNISYVIQSRFLWHQFFPLLHCRNFLSELSPLSFLRTATSPPRCTRHFNLTSARRALPAQLVASKLAAADDARKKSKRSIARVTSRKSRLSWYVVGRLLVFSLRSISTVGPMLLINRSIAIGTACCDSRTPHPRPRLTWHRYHKRLISSSIASIVQEAFIGLFGGIAINGPR</sequence>
<evidence type="ECO:0000256" key="2">
    <source>
        <dbReference type="SAM" id="Phobius"/>
    </source>
</evidence>
<dbReference type="AlphaFoldDB" id="A0ABD0LL75"/>
<feature type="region of interest" description="Disordered" evidence="1">
    <location>
        <begin position="1"/>
        <end position="26"/>
    </location>
</feature>
<gene>
    <name evidence="3" type="ORF">BaRGS_00008453</name>
</gene>